<keyword evidence="2" id="KW-1133">Transmembrane helix</keyword>
<comment type="caution">
    <text evidence="3">The sequence shown here is derived from an EMBL/GenBank/DDBJ whole genome shotgun (WGS) entry which is preliminary data.</text>
</comment>
<reference evidence="3 4" key="1">
    <citation type="submission" date="2019-03" db="EMBL/GenBank/DDBJ databases">
        <title>Genomic Encyclopedia of Type Strains, Phase IV (KMG-IV): sequencing the most valuable type-strain genomes for metagenomic binning, comparative biology and taxonomic classification.</title>
        <authorList>
            <person name="Goeker M."/>
        </authorList>
    </citation>
    <scope>NUCLEOTIDE SEQUENCE [LARGE SCALE GENOMIC DNA]</scope>
    <source>
        <strain evidence="3 4">DSM 25059</strain>
    </source>
</reference>
<name>A0A4R6FDJ6_9SPHN</name>
<sequence length="110" mass="11856">MPNARSTAKPAAFYRRTRTALLGLSVFTTGAILAGGVALWRRARRPSEGHAAPDLTGDRHPDGSTRAPADFRPDPTAKVTKADREALRPATRPSPGFDHRSEELNGTTTH</sequence>
<feature type="transmembrane region" description="Helical" evidence="2">
    <location>
        <begin position="20"/>
        <end position="40"/>
    </location>
</feature>
<dbReference type="OrthoDB" id="7569414at2"/>
<proteinExistence type="predicted"/>
<evidence type="ECO:0000256" key="2">
    <source>
        <dbReference type="SAM" id="Phobius"/>
    </source>
</evidence>
<feature type="region of interest" description="Disordered" evidence="1">
    <location>
        <begin position="45"/>
        <end position="110"/>
    </location>
</feature>
<protein>
    <submittedName>
        <fullName evidence="3">Uncharacterized protein</fullName>
    </submittedName>
</protein>
<keyword evidence="2" id="KW-0472">Membrane</keyword>
<feature type="compositionally biased region" description="Basic and acidic residues" evidence="1">
    <location>
        <begin position="56"/>
        <end position="87"/>
    </location>
</feature>
<evidence type="ECO:0000313" key="4">
    <source>
        <dbReference type="Proteomes" id="UP000295493"/>
    </source>
</evidence>
<accession>A0A4R6FDJ6</accession>
<organism evidence="3 4">
    <name type="scientific">Stakelama pacifica</name>
    <dbReference type="NCBI Taxonomy" id="517720"/>
    <lineage>
        <taxon>Bacteria</taxon>
        <taxon>Pseudomonadati</taxon>
        <taxon>Pseudomonadota</taxon>
        <taxon>Alphaproteobacteria</taxon>
        <taxon>Sphingomonadales</taxon>
        <taxon>Sphingomonadaceae</taxon>
        <taxon>Stakelama</taxon>
    </lineage>
</organism>
<dbReference type="EMBL" id="SNWD01000013">
    <property type="protein sequence ID" value="TDN79223.1"/>
    <property type="molecule type" value="Genomic_DNA"/>
</dbReference>
<gene>
    <name evidence="3" type="ORF">EV664_1131</name>
</gene>
<evidence type="ECO:0000313" key="3">
    <source>
        <dbReference type="EMBL" id="TDN79223.1"/>
    </source>
</evidence>
<dbReference type="Proteomes" id="UP000295493">
    <property type="component" value="Unassembled WGS sequence"/>
</dbReference>
<dbReference type="RefSeq" id="WP_133496587.1">
    <property type="nucleotide sequence ID" value="NZ_BMLU01000012.1"/>
</dbReference>
<dbReference type="AlphaFoldDB" id="A0A4R6FDJ6"/>
<evidence type="ECO:0000256" key="1">
    <source>
        <dbReference type="SAM" id="MobiDB-lite"/>
    </source>
</evidence>
<keyword evidence="4" id="KW-1185">Reference proteome</keyword>
<keyword evidence="2" id="KW-0812">Transmembrane</keyword>